<dbReference type="EMBL" id="QQSY01000004">
    <property type="protein sequence ID" value="RDI97572.1"/>
    <property type="molecule type" value="Genomic_DNA"/>
</dbReference>
<dbReference type="AlphaFoldDB" id="A0A370K4J1"/>
<name>A0A370K4J1_9GAMM</name>
<dbReference type="OrthoDB" id="7067616at2"/>
<evidence type="ECO:0000256" key="1">
    <source>
        <dbReference type="SAM" id="MobiDB-lite"/>
    </source>
</evidence>
<organism evidence="2 3">
    <name type="scientific">Dyella solisilvae</name>
    <dbReference type="NCBI Taxonomy" id="1920168"/>
    <lineage>
        <taxon>Bacteria</taxon>
        <taxon>Pseudomonadati</taxon>
        <taxon>Pseudomonadota</taxon>
        <taxon>Gammaproteobacteria</taxon>
        <taxon>Lysobacterales</taxon>
        <taxon>Rhodanobacteraceae</taxon>
        <taxon>Dyella</taxon>
    </lineage>
</organism>
<dbReference type="RefSeq" id="WP_114825890.1">
    <property type="nucleotide sequence ID" value="NZ_QQSY01000004.1"/>
</dbReference>
<evidence type="ECO:0000313" key="3">
    <source>
        <dbReference type="Proteomes" id="UP000254711"/>
    </source>
</evidence>
<keyword evidence="3" id="KW-1185">Reference proteome</keyword>
<protein>
    <submittedName>
        <fullName evidence="2">Uncharacterized protein</fullName>
    </submittedName>
</protein>
<gene>
    <name evidence="2" type="ORF">DVT68_14850</name>
</gene>
<sequence>MASNRHISIVNSERFEFAISQALKVMLAARAPFKVIDVIKAARYEDGSTVGETTLYAKNSDGAFVHGKLLSKIKAASLSSRSKRIPRGARRKTPVSGAARELSGDGPLQRQLVEQEVELLGLRAALDQLGLVVLRRQMDLYTILTAMNLLTRGSVLDIQRWLRELEAELPSTVDIGELRSTAAALDVQCRGVIRKV</sequence>
<feature type="region of interest" description="Disordered" evidence="1">
    <location>
        <begin position="81"/>
        <end position="103"/>
    </location>
</feature>
<reference evidence="2 3" key="1">
    <citation type="submission" date="2018-07" db="EMBL/GenBank/DDBJ databases">
        <title>Dyella solisilvae sp. nov., isolated from the pine and broad-leaved mixed forest soil.</title>
        <authorList>
            <person name="Gao Z."/>
            <person name="Qiu L."/>
        </authorList>
    </citation>
    <scope>NUCLEOTIDE SEQUENCE [LARGE SCALE GENOMIC DNA]</scope>
    <source>
        <strain evidence="2 3">DHG54</strain>
    </source>
</reference>
<comment type="caution">
    <text evidence="2">The sequence shown here is derived from an EMBL/GenBank/DDBJ whole genome shotgun (WGS) entry which is preliminary data.</text>
</comment>
<accession>A0A370K4J1</accession>
<proteinExistence type="predicted"/>
<evidence type="ECO:0000313" key="2">
    <source>
        <dbReference type="EMBL" id="RDI97572.1"/>
    </source>
</evidence>
<dbReference type="Proteomes" id="UP000254711">
    <property type="component" value="Unassembled WGS sequence"/>
</dbReference>
<feature type="compositionally biased region" description="Basic residues" evidence="1">
    <location>
        <begin position="81"/>
        <end position="93"/>
    </location>
</feature>